<dbReference type="InterPro" id="IPR002543">
    <property type="entry name" value="FtsK_dom"/>
</dbReference>
<dbReference type="GO" id="GO:0051301">
    <property type="term" value="P:cell division"/>
    <property type="evidence" value="ECO:0007669"/>
    <property type="project" value="UniProtKB-KW"/>
</dbReference>
<keyword evidence="5" id="KW-0132">Cell division</keyword>
<dbReference type="AlphaFoldDB" id="A0A0B8P7Z0"/>
<evidence type="ECO:0000313" key="5">
    <source>
        <dbReference type="EMBL" id="GAM62945.1"/>
    </source>
</evidence>
<keyword evidence="1 3" id="KW-0547">Nucleotide-binding</keyword>
<gene>
    <name evidence="5" type="ORF">JCM19232_4622</name>
</gene>
<dbReference type="EMBL" id="BBSA01000007">
    <property type="protein sequence ID" value="GAM62945.1"/>
    <property type="molecule type" value="Genomic_DNA"/>
</dbReference>
<evidence type="ECO:0000256" key="2">
    <source>
        <dbReference type="ARBA" id="ARBA00022840"/>
    </source>
</evidence>
<name>A0A0B8P7Z0_9VIBR</name>
<dbReference type="Pfam" id="PF01580">
    <property type="entry name" value="FtsK_SpoIIIE"/>
    <property type="match status" value="1"/>
</dbReference>
<dbReference type="Proteomes" id="UP000031670">
    <property type="component" value="Unassembled WGS sequence"/>
</dbReference>
<dbReference type="PANTHER" id="PTHR22683:SF1">
    <property type="entry name" value="TYPE VII SECRETION SYSTEM PROTEIN ESSC"/>
    <property type="match status" value="1"/>
</dbReference>
<keyword evidence="2 3" id="KW-0067">ATP-binding</keyword>
<reference evidence="5 6" key="1">
    <citation type="submission" date="2015-01" db="EMBL/GenBank/DDBJ databases">
        <title>Vibrio sp. C5 JCM 19232 whole genome shotgun sequence.</title>
        <authorList>
            <person name="Sawabe T."/>
            <person name="Meirelles P."/>
            <person name="Feng G."/>
            <person name="Sayaka M."/>
            <person name="Hattori M."/>
            <person name="Ohkuma M."/>
        </authorList>
    </citation>
    <scope>NUCLEOTIDE SEQUENCE [LARGE SCALE GENOMIC DNA]</scope>
    <source>
        <strain evidence="5 6">JCM19232</strain>
    </source>
</reference>
<proteinExistence type="predicted"/>
<keyword evidence="5" id="KW-0131">Cell cycle</keyword>
<dbReference type="InterPro" id="IPR027417">
    <property type="entry name" value="P-loop_NTPase"/>
</dbReference>
<organism evidence="5 6">
    <name type="scientific">Vibrio ishigakensis</name>
    <dbReference type="NCBI Taxonomy" id="1481914"/>
    <lineage>
        <taxon>Bacteria</taxon>
        <taxon>Pseudomonadati</taxon>
        <taxon>Pseudomonadota</taxon>
        <taxon>Gammaproteobacteria</taxon>
        <taxon>Vibrionales</taxon>
        <taxon>Vibrionaceae</taxon>
        <taxon>Vibrio</taxon>
    </lineage>
</organism>
<protein>
    <submittedName>
        <fullName evidence="5">Cell division protein ftsK</fullName>
    </submittedName>
</protein>
<dbReference type="PROSITE" id="PS50901">
    <property type="entry name" value="FTSK"/>
    <property type="match status" value="1"/>
</dbReference>
<evidence type="ECO:0000259" key="4">
    <source>
        <dbReference type="PROSITE" id="PS50901"/>
    </source>
</evidence>
<dbReference type="InterPro" id="IPR050206">
    <property type="entry name" value="FtsK/SpoIIIE/SftA"/>
</dbReference>
<dbReference type="GO" id="GO:0003677">
    <property type="term" value="F:DNA binding"/>
    <property type="evidence" value="ECO:0007669"/>
    <property type="project" value="InterPro"/>
</dbReference>
<dbReference type="GO" id="GO:0005524">
    <property type="term" value="F:ATP binding"/>
    <property type="evidence" value="ECO:0007669"/>
    <property type="project" value="UniProtKB-UniRule"/>
</dbReference>
<feature type="binding site" evidence="3">
    <location>
        <begin position="142"/>
        <end position="149"/>
    </location>
    <ligand>
        <name>ATP</name>
        <dbReference type="ChEBI" id="CHEBI:30616"/>
    </ligand>
</feature>
<feature type="domain" description="FtsK" evidence="4">
    <location>
        <begin position="123"/>
        <end position="315"/>
    </location>
</feature>
<comment type="caution">
    <text evidence="5">The sequence shown here is derived from an EMBL/GenBank/DDBJ whole genome shotgun (WGS) entry which is preliminary data.</text>
</comment>
<dbReference type="Gene3D" id="3.40.50.300">
    <property type="entry name" value="P-loop containing nucleotide triphosphate hydrolases"/>
    <property type="match status" value="1"/>
</dbReference>
<sequence length="350" mass="39379">MSTEELESIYQQIIDCYYSHKITLLKPDNVQPFIEGPASILFRVGLNLGDKPENVFAKSQSLKLALKLGQEQDIGFGIDRGCITIDVPKSQEQRYFVDQNDIWPNWKRPENALEVPLGEDRFGEVIKLNFSSSNCPHLLIGGTTGSGKSEALNTILYGMVEHYKADELKLMLIDPKGTELNDFERYPHLIGRIGFDDEDALDLLKQAVEEMQSRYKKFKAQSVRSLPDYNAKVSKEDRIPWWVLVLDEYADLTSDKEMKKDIEAELKRLAQKARAAGIHLIIATQKPSGDVISTNLRSNLPAQLALRVKNGTESRVILDEQGAEVLNGKGDAYLKSEGKLVRIQCARVAI</sequence>
<accession>A0A0B8P7Z0</accession>
<dbReference type="SUPFAM" id="SSF52540">
    <property type="entry name" value="P-loop containing nucleoside triphosphate hydrolases"/>
    <property type="match status" value="1"/>
</dbReference>
<reference evidence="5 6" key="2">
    <citation type="submission" date="2015-01" db="EMBL/GenBank/DDBJ databases">
        <authorList>
            <consortium name="NBRP consortium"/>
            <person name="Sawabe T."/>
            <person name="Meirelles P."/>
            <person name="Feng G."/>
            <person name="Sayaka M."/>
            <person name="Hattori M."/>
            <person name="Ohkuma M."/>
        </authorList>
    </citation>
    <scope>NUCLEOTIDE SEQUENCE [LARGE SCALE GENOMIC DNA]</scope>
    <source>
        <strain evidence="5 6">JCM19232</strain>
    </source>
</reference>
<evidence type="ECO:0000256" key="3">
    <source>
        <dbReference type="PROSITE-ProRule" id="PRU00289"/>
    </source>
</evidence>
<evidence type="ECO:0000313" key="6">
    <source>
        <dbReference type="Proteomes" id="UP000031670"/>
    </source>
</evidence>
<evidence type="ECO:0000256" key="1">
    <source>
        <dbReference type="ARBA" id="ARBA00022741"/>
    </source>
</evidence>
<dbReference type="PANTHER" id="PTHR22683">
    <property type="entry name" value="SPORULATION PROTEIN RELATED"/>
    <property type="match status" value="1"/>
</dbReference>